<proteinExistence type="predicted"/>
<dbReference type="EMBL" id="LAZR01055973">
    <property type="protein sequence ID" value="KKK75195.1"/>
    <property type="molecule type" value="Genomic_DNA"/>
</dbReference>
<name>A0A0F8YN74_9ZZZZ</name>
<comment type="caution">
    <text evidence="1">The sequence shown here is derived from an EMBL/GenBank/DDBJ whole genome shotgun (WGS) entry which is preliminary data.</text>
</comment>
<gene>
    <name evidence="1" type="ORF">LCGC14_2876140</name>
</gene>
<accession>A0A0F8YN74</accession>
<feature type="non-terminal residue" evidence="1">
    <location>
        <position position="30"/>
    </location>
</feature>
<dbReference type="AlphaFoldDB" id="A0A0F8YN74"/>
<evidence type="ECO:0000313" key="1">
    <source>
        <dbReference type="EMBL" id="KKK75195.1"/>
    </source>
</evidence>
<protein>
    <submittedName>
        <fullName evidence="1">Uncharacterized protein</fullName>
    </submittedName>
</protein>
<reference evidence="1" key="1">
    <citation type="journal article" date="2015" name="Nature">
        <title>Complex archaea that bridge the gap between prokaryotes and eukaryotes.</title>
        <authorList>
            <person name="Spang A."/>
            <person name="Saw J.H."/>
            <person name="Jorgensen S.L."/>
            <person name="Zaremba-Niedzwiedzka K."/>
            <person name="Martijn J."/>
            <person name="Lind A.E."/>
            <person name="van Eijk R."/>
            <person name="Schleper C."/>
            <person name="Guy L."/>
            <person name="Ettema T.J."/>
        </authorList>
    </citation>
    <scope>NUCLEOTIDE SEQUENCE</scope>
</reference>
<sequence>MTGTIKALVGCQNEYCATEVSYYLDMVRLL</sequence>
<organism evidence="1">
    <name type="scientific">marine sediment metagenome</name>
    <dbReference type="NCBI Taxonomy" id="412755"/>
    <lineage>
        <taxon>unclassified sequences</taxon>
        <taxon>metagenomes</taxon>
        <taxon>ecological metagenomes</taxon>
    </lineage>
</organism>